<protein>
    <recommendedName>
        <fullName evidence="3">Tc1-like transposase DDE domain-containing protein</fullName>
    </recommendedName>
</protein>
<reference evidence="1" key="1">
    <citation type="journal article" date="2023" name="G3 (Bethesda)">
        <title>Whole genome assemblies of Zophobas morio and Tenebrio molitor.</title>
        <authorList>
            <person name="Kaur S."/>
            <person name="Stinson S.A."/>
            <person name="diCenzo G.C."/>
        </authorList>
    </citation>
    <scope>NUCLEOTIDE SEQUENCE</scope>
    <source>
        <strain evidence="1">QUZm001</strain>
    </source>
</reference>
<dbReference type="EMBL" id="JALNTZ010000002">
    <property type="protein sequence ID" value="KAJ3662925.1"/>
    <property type="molecule type" value="Genomic_DNA"/>
</dbReference>
<dbReference type="Proteomes" id="UP001168821">
    <property type="component" value="Unassembled WGS sequence"/>
</dbReference>
<dbReference type="AlphaFoldDB" id="A0AA38ITG4"/>
<evidence type="ECO:0008006" key="3">
    <source>
        <dbReference type="Google" id="ProtNLM"/>
    </source>
</evidence>
<gene>
    <name evidence="1" type="ORF">Zmor_007239</name>
</gene>
<sequence length="318" mass="36745">MIANAYAFFKNKNLCLGSPAEITAKCLGISRNQVIKYKNFTDATARKIKRKRPKKATSDLDPNIKREVRLVLYDIVQNRIHVNLDTLGAELSAKFIYTYKRSSLALLLKNLGFSYKKDDSRRALMEKPHVVALRKVFLSKYMENVNSAEKKPFIYLDETWVFSNGTVRRSWQDEDLRSVKRTSGDGGRYIINAGNEGGFVENASLIFKIDNIITAAGHDVLRLSPYHCILNPIEMVWSQTKRFYDKDVLKSKNPLDAWNRALQNVTPEQWKSYVKHTENIIKTYWDKEKFVKVNNIIINLNVETDESDSDFNFAENDI</sequence>
<dbReference type="InterPro" id="IPR036397">
    <property type="entry name" value="RNaseH_sf"/>
</dbReference>
<organism evidence="1 2">
    <name type="scientific">Zophobas morio</name>
    <dbReference type="NCBI Taxonomy" id="2755281"/>
    <lineage>
        <taxon>Eukaryota</taxon>
        <taxon>Metazoa</taxon>
        <taxon>Ecdysozoa</taxon>
        <taxon>Arthropoda</taxon>
        <taxon>Hexapoda</taxon>
        <taxon>Insecta</taxon>
        <taxon>Pterygota</taxon>
        <taxon>Neoptera</taxon>
        <taxon>Endopterygota</taxon>
        <taxon>Coleoptera</taxon>
        <taxon>Polyphaga</taxon>
        <taxon>Cucujiformia</taxon>
        <taxon>Tenebrionidae</taxon>
        <taxon>Zophobas</taxon>
    </lineage>
</organism>
<accession>A0AA38ITG4</accession>
<dbReference type="PANTHER" id="PTHR33939:SF1">
    <property type="entry name" value="DUF4371 DOMAIN-CONTAINING PROTEIN"/>
    <property type="match status" value="1"/>
</dbReference>
<proteinExistence type="predicted"/>
<evidence type="ECO:0000313" key="2">
    <source>
        <dbReference type="Proteomes" id="UP001168821"/>
    </source>
</evidence>
<keyword evidence="2" id="KW-1185">Reference proteome</keyword>
<dbReference type="Gene3D" id="3.30.420.10">
    <property type="entry name" value="Ribonuclease H-like superfamily/Ribonuclease H"/>
    <property type="match status" value="1"/>
</dbReference>
<dbReference type="PANTHER" id="PTHR33939">
    <property type="entry name" value="PROTEIN CBG22215"/>
    <property type="match status" value="1"/>
</dbReference>
<name>A0AA38ITG4_9CUCU</name>
<evidence type="ECO:0000313" key="1">
    <source>
        <dbReference type="EMBL" id="KAJ3662925.1"/>
    </source>
</evidence>
<dbReference type="GO" id="GO:0003676">
    <property type="term" value="F:nucleic acid binding"/>
    <property type="evidence" value="ECO:0007669"/>
    <property type="project" value="InterPro"/>
</dbReference>
<comment type="caution">
    <text evidence="1">The sequence shown here is derived from an EMBL/GenBank/DDBJ whole genome shotgun (WGS) entry which is preliminary data.</text>
</comment>